<evidence type="ECO:0000313" key="3">
    <source>
        <dbReference type="Proteomes" id="UP000095087"/>
    </source>
</evidence>
<protein>
    <submittedName>
        <fullName evidence="2">Uncharacterized protein</fullName>
    </submittedName>
</protein>
<keyword evidence="1" id="KW-0732">Signal</keyword>
<gene>
    <name evidence="2" type="ORF">A7A08_02954</name>
</gene>
<name>A0A1E2RV60_9HYPH</name>
<dbReference type="RefSeq" id="WP_141694014.1">
    <property type="nucleotide sequence ID" value="NZ_MASI01000010.1"/>
</dbReference>
<sequence>MTFTLQAVAVAFALMLLSGFGSDTAFAKAQQLSPAQQKCLNGYNSCRSPCFGKRNPGPCWAVCKTQYRQCKRQAR</sequence>
<dbReference type="AlphaFoldDB" id="A0A1E2RV60"/>
<reference evidence="2 3" key="1">
    <citation type="submission" date="2016-07" db="EMBL/GenBank/DDBJ databases">
        <title>Draft genome sequence of Methyloligella halotolerans C2T (VKM B-2706T=CCUG 61687T=DSM 25045T), a halotolerant polyhydroxybutyrate accumulating methylotroph.</title>
        <authorList>
            <person name="Vasilenko O.V."/>
            <person name="Doronina N.V."/>
            <person name="Poroshina M.N."/>
            <person name="Tarlachkov S.V."/>
            <person name="Trotsenko Y.A."/>
        </authorList>
    </citation>
    <scope>NUCLEOTIDE SEQUENCE [LARGE SCALE GENOMIC DNA]</scope>
    <source>
        <strain evidence="2 3">VKM B-2706</strain>
    </source>
</reference>
<accession>A0A1E2RV60</accession>
<dbReference type="EMBL" id="MASI01000010">
    <property type="protein sequence ID" value="ODA66101.1"/>
    <property type="molecule type" value="Genomic_DNA"/>
</dbReference>
<feature type="signal peptide" evidence="1">
    <location>
        <begin position="1"/>
        <end position="27"/>
    </location>
</feature>
<dbReference type="Proteomes" id="UP000095087">
    <property type="component" value="Unassembled WGS sequence"/>
</dbReference>
<comment type="caution">
    <text evidence="2">The sequence shown here is derived from an EMBL/GenBank/DDBJ whole genome shotgun (WGS) entry which is preliminary data.</text>
</comment>
<proteinExistence type="predicted"/>
<evidence type="ECO:0000313" key="2">
    <source>
        <dbReference type="EMBL" id="ODA66101.1"/>
    </source>
</evidence>
<organism evidence="2 3">
    <name type="scientific">Methyloligella halotolerans</name>
    <dbReference type="NCBI Taxonomy" id="1177755"/>
    <lineage>
        <taxon>Bacteria</taxon>
        <taxon>Pseudomonadati</taxon>
        <taxon>Pseudomonadota</taxon>
        <taxon>Alphaproteobacteria</taxon>
        <taxon>Hyphomicrobiales</taxon>
        <taxon>Hyphomicrobiaceae</taxon>
        <taxon>Methyloligella</taxon>
    </lineage>
</organism>
<feature type="chain" id="PRO_5009116378" evidence="1">
    <location>
        <begin position="28"/>
        <end position="75"/>
    </location>
</feature>
<keyword evidence="3" id="KW-1185">Reference proteome</keyword>
<evidence type="ECO:0000256" key="1">
    <source>
        <dbReference type="SAM" id="SignalP"/>
    </source>
</evidence>